<dbReference type="AlphaFoldDB" id="A0A3R9NTE7"/>
<keyword evidence="8" id="KW-1185">Reference proteome</keyword>
<dbReference type="RefSeq" id="WP_125424460.1">
    <property type="nucleotide sequence ID" value="NZ_RWIT01000025.1"/>
</dbReference>
<comment type="subcellular location">
    <subcellularLocation>
        <location evidence="1">Cell membrane</location>
        <topology evidence="1">Multi-pass membrane protein</topology>
    </subcellularLocation>
</comment>
<feature type="transmembrane region" description="Helical" evidence="6">
    <location>
        <begin position="242"/>
        <end position="259"/>
    </location>
</feature>
<keyword evidence="5 6" id="KW-0472">Membrane</keyword>
<evidence type="ECO:0000256" key="4">
    <source>
        <dbReference type="ARBA" id="ARBA00022989"/>
    </source>
</evidence>
<protein>
    <submittedName>
        <fullName evidence="7">Lipopolysaccharide biosynthesis protein</fullName>
    </submittedName>
</protein>
<accession>A0A3R9NTE7</accession>
<comment type="caution">
    <text evidence="7">The sequence shown here is derived from an EMBL/GenBank/DDBJ whole genome shotgun (WGS) entry which is preliminary data.</text>
</comment>
<feature type="transmembrane region" description="Helical" evidence="6">
    <location>
        <begin position="154"/>
        <end position="175"/>
    </location>
</feature>
<evidence type="ECO:0000256" key="3">
    <source>
        <dbReference type="ARBA" id="ARBA00022692"/>
    </source>
</evidence>
<gene>
    <name evidence="7" type="ORF">EI291_22070</name>
</gene>
<dbReference type="PANTHER" id="PTHR30250:SF11">
    <property type="entry name" value="O-ANTIGEN TRANSPORTER-RELATED"/>
    <property type="match status" value="1"/>
</dbReference>
<keyword evidence="2" id="KW-1003">Cell membrane</keyword>
<evidence type="ECO:0000256" key="2">
    <source>
        <dbReference type="ARBA" id="ARBA00022475"/>
    </source>
</evidence>
<name>A0A3R9NTE7_9BACT</name>
<keyword evidence="3 6" id="KW-0812">Transmembrane</keyword>
<dbReference type="Proteomes" id="UP000273500">
    <property type="component" value="Unassembled WGS sequence"/>
</dbReference>
<feature type="transmembrane region" description="Helical" evidence="6">
    <location>
        <begin position="90"/>
        <end position="111"/>
    </location>
</feature>
<evidence type="ECO:0000313" key="7">
    <source>
        <dbReference type="EMBL" id="RSK43150.1"/>
    </source>
</evidence>
<dbReference type="GO" id="GO:0005886">
    <property type="term" value="C:plasma membrane"/>
    <property type="evidence" value="ECO:0007669"/>
    <property type="project" value="UniProtKB-SubCell"/>
</dbReference>
<keyword evidence="4 6" id="KW-1133">Transmembrane helix</keyword>
<evidence type="ECO:0000256" key="1">
    <source>
        <dbReference type="ARBA" id="ARBA00004651"/>
    </source>
</evidence>
<dbReference type="Pfam" id="PF13440">
    <property type="entry name" value="Polysacc_synt_3"/>
    <property type="match status" value="1"/>
</dbReference>
<proteinExistence type="predicted"/>
<evidence type="ECO:0000256" key="5">
    <source>
        <dbReference type="ARBA" id="ARBA00023136"/>
    </source>
</evidence>
<sequence>MPGFLLRCRPYLRNPQLLSLAGNLAASGFTVASVALLFRLLPPAQLGVWVFFLAMQGLMEAFRSGWLTTAFIRAYAGAAPARAAEVQGSAWMLALVLTAGPGLLGLLAGQWPAWNASLSLGLFLRWFPLLLALTLPSFMATCTQQAGQRFDRLLGLRLLGQVAFLTGIGGLLLLGRVSLPGVVYCQLGAAALTSAVVLGRGWAGLCSLRHGSAAGVRELARFGRYSVGSYIGSYLLRSSDTVLITLLLGPAALAVYNLAQRFQELIEIPLRSVTATALPRLAAAANRHDRAGMAALLERQAGLLTWLLLPVVVGTVLLAEVPISLIGGRQYLGTEAAGVLRLTISMAVLLPLDRFTGLALDVLGRPQLNLLKVLLMLAVNVVGDLVGIHLTHSIYGVALASLPTILVGFVFGFRLLRRDLPVEAGGMLRVGWRAAGRRLARLASVVFRRPNPSTPALPLP</sequence>
<feature type="transmembrane region" description="Helical" evidence="6">
    <location>
        <begin position="20"/>
        <end position="41"/>
    </location>
</feature>
<feature type="transmembrane region" description="Helical" evidence="6">
    <location>
        <begin position="123"/>
        <end position="142"/>
    </location>
</feature>
<evidence type="ECO:0000313" key="8">
    <source>
        <dbReference type="Proteomes" id="UP000273500"/>
    </source>
</evidence>
<dbReference type="PANTHER" id="PTHR30250">
    <property type="entry name" value="PST FAMILY PREDICTED COLANIC ACID TRANSPORTER"/>
    <property type="match status" value="1"/>
</dbReference>
<dbReference type="OrthoDB" id="629958at2"/>
<feature type="transmembrane region" description="Helical" evidence="6">
    <location>
        <begin position="394"/>
        <end position="416"/>
    </location>
</feature>
<dbReference type="InterPro" id="IPR050833">
    <property type="entry name" value="Poly_Biosynth_Transport"/>
</dbReference>
<reference evidence="7 8" key="1">
    <citation type="submission" date="2018-12" db="EMBL/GenBank/DDBJ databases">
        <authorList>
            <person name="Feng G."/>
            <person name="Zhu H."/>
        </authorList>
    </citation>
    <scope>NUCLEOTIDE SEQUENCE [LARGE SCALE GENOMIC DNA]</scope>
    <source>
        <strain evidence="7 8">KCTC 12533</strain>
    </source>
</reference>
<dbReference type="EMBL" id="RWIT01000025">
    <property type="protein sequence ID" value="RSK43150.1"/>
    <property type="molecule type" value="Genomic_DNA"/>
</dbReference>
<organism evidence="7 8">
    <name type="scientific">Hymenobacter rigui</name>
    <dbReference type="NCBI Taxonomy" id="334424"/>
    <lineage>
        <taxon>Bacteria</taxon>
        <taxon>Pseudomonadati</taxon>
        <taxon>Bacteroidota</taxon>
        <taxon>Cytophagia</taxon>
        <taxon>Cytophagales</taxon>
        <taxon>Hymenobacteraceae</taxon>
        <taxon>Hymenobacter</taxon>
    </lineage>
</organism>
<feature type="transmembrane region" description="Helical" evidence="6">
    <location>
        <begin position="303"/>
        <end position="325"/>
    </location>
</feature>
<evidence type="ECO:0000256" key="6">
    <source>
        <dbReference type="SAM" id="Phobius"/>
    </source>
</evidence>